<keyword evidence="3" id="KW-1185">Reference proteome</keyword>
<feature type="chain" id="PRO_5014663800" evidence="1">
    <location>
        <begin position="24"/>
        <end position="187"/>
    </location>
</feature>
<dbReference type="PROSITE" id="PS51257">
    <property type="entry name" value="PROKAR_LIPOPROTEIN"/>
    <property type="match status" value="1"/>
</dbReference>
<dbReference type="EMBL" id="PGEX01000001">
    <property type="protein sequence ID" value="PJJ40908.1"/>
    <property type="molecule type" value="Genomic_DNA"/>
</dbReference>
<comment type="caution">
    <text evidence="2">The sequence shown here is derived from an EMBL/GenBank/DDBJ whole genome shotgun (WGS) entry which is preliminary data.</text>
</comment>
<keyword evidence="1" id="KW-0732">Signal</keyword>
<dbReference type="RefSeq" id="WP_100424940.1">
    <property type="nucleotide sequence ID" value="NZ_PGEX01000001.1"/>
</dbReference>
<dbReference type="AlphaFoldDB" id="A0A2M9A5I9"/>
<accession>A0A2M9A5I9</accession>
<evidence type="ECO:0000256" key="1">
    <source>
        <dbReference type="SAM" id="SignalP"/>
    </source>
</evidence>
<organism evidence="2 3">
    <name type="scientific">Hallerella succinigenes</name>
    <dbReference type="NCBI Taxonomy" id="1896222"/>
    <lineage>
        <taxon>Bacteria</taxon>
        <taxon>Pseudomonadati</taxon>
        <taxon>Fibrobacterota</taxon>
        <taxon>Fibrobacteria</taxon>
        <taxon>Fibrobacterales</taxon>
        <taxon>Fibrobacteraceae</taxon>
        <taxon>Hallerella</taxon>
    </lineage>
</organism>
<proteinExistence type="predicted"/>
<reference evidence="2 3" key="1">
    <citation type="submission" date="2017-11" db="EMBL/GenBank/DDBJ databases">
        <title>Animal gut microbial communities from fecal samples from Wisconsin, USA.</title>
        <authorList>
            <person name="Neumann A."/>
        </authorList>
    </citation>
    <scope>NUCLEOTIDE SEQUENCE [LARGE SCALE GENOMIC DNA]</scope>
    <source>
        <strain evidence="2 3">UWS3</strain>
    </source>
</reference>
<sequence length="187" mass="21263">MKFWLCILTVLLFSACAPKLYHADFSADASADKAFASPDSSAIHFHARENGKTVEFPERLQTAYAQGIQDAVPNGCTLELSFDGNVEEHYASLWYLGILVLAPLWPAMPRADDIFLLLHSELVCDSVSVERAELLEEEHPRLFWYGPYRGGYMQERADMIHRKLIARLRQSLLQNTPVDESIRSDIY</sequence>
<evidence type="ECO:0000313" key="2">
    <source>
        <dbReference type="EMBL" id="PJJ40908.1"/>
    </source>
</evidence>
<gene>
    <name evidence="2" type="ORF">BGX16_0860</name>
</gene>
<feature type="signal peptide" evidence="1">
    <location>
        <begin position="1"/>
        <end position="23"/>
    </location>
</feature>
<evidence type="ECO:0000313" key="3">
    <source>
        <dbReference type="Proteomes" id="UP000231134"/>
    </source>
</evidence>
<name>A0A2M9A5I9_9BACT</name>
<protein>
    <submittedName>
        <fullName evidence="2">Uncharacterized protein</fullName>
    </submittedName>
</protein>
<dbReference type="Proteomes" id="UP000231134">
    <property type="component" value="Unassembled WGS sequence"/>
</dbReference>
<dbReference type="OrthoDB" id="9812441at2"/>